<feature type="domain" description="CENP-T/Histone H4 histone fold" evidence="7">
    <location>
        <begin position="765"/>
        <end position="862"/>
    </location>
</feature>
<dbReference type="GO" id="GO:0046982">
    <property type="term" value="F:protein heterodimerization activity"/>
    <property type="evidence" value="ECO:0007669"/>
    <property type="project" value="InterPro"/>
</dbReference>
<evidence type="ECO:0000313" key="9">
    <source>
        <dbReference type="Proteomes" id="UP000694397"/>
    </source>
</evidence>
<keyword evidence="4" id="KW-0158">Chromosome</keyword>
<dbReference type="InterPro" id="IPR009072">
    <property type="entry name" value="Histone-fold"/>
</dbReference>
<evidence type="ECO:0000256" key="2">
    <source>
        <dbReference type="ARBA" id="ARBA00004286"/>
    </source>
</evidence>
<dbReference type="KEGG" id="sfm:108933950"/>
<dbReference type="InterPro" id="IPR028255">
    <property type="entry name" value="CENP-T"/>
</dbReference>
<evidence type="ECO:0000256" key="5">
    <source>
        <dbReference type="ARBA" id="ARBA00023242"/>
    </source>
</evidence>
<evidence type="ECO:0000259" key="7">
    <source>
        <dbReference type="Pfam" id="PF15511"/>
    </source>
</evidence>
<evidence type="ECO:0000256" key="1">
    <source>
        <dbReference type="ARBA" id="ARBA00004123"/>
    </source>
</evidence>
<feature type="compositionally biased region" description="Polar residues" evidence="6">
    <location>
        <begin position="208"/>
        <end position="219"/>
    </location>
</feature>
<protein>
    <recommendedName>
        <fullName evidence="7">CENP-T/Histone H4 histone fold domain-containing protein</fullName>
    </recommendedName>
</protein>
<keyword evidence="9" id="KW-1185">Reference proteome</keyword>
<sequence>MELEDEDVSARVLLRQLLHAESPRRPVTRSMVQSQNSRTRQSTQQLSTAGFQSPRMALRQKLKERLHESASKSPVQEKRRLSARFSKTRPLTPSSVLQLDDDDDDVTTRGLLRGILQTEPEMSLLVPVQSTKEDTEPGSAESSVYSSQPSVEMTDLELPDLTIASVTTAIRGISRKRPQKNINLSMFVKKLNEGEDRLDEQQPDETGHLSTLSPQSVSLSLNTPYVDPSTEKQGLRRAVKRRVIDVDNFEEGVQNRLVRKMNTDTEQSLTLAHRRSETGPLEKFTLGFTDFTAMDTTDIIMSSTALYSLPVSQSPAANISIAERDAITSMETQRNKAQEVQKEAKDKQGYMELSGPDREKEQEAGMRAQYEEAGQWPRDSVEENIIERDRREGKMEVKFQLHEEKLGVEEVDKESEQAHRNDTVEVQELVQFGKQHILDLCVKEVVIESEKKDEEPADDLQMQEGGGSGDELQIEEEEGDKSQKKLAFTSESGKDEMVSDPLPQPDQIRSEEQVLPVQRMARQRSLHSEGSAMLHRVMKREQGYRSLSSALQCMDTEAGVSPIWAGAAQDASSSEKEASGGWHTDSEVEVKNQEVEGSPLLSSPHTPWTPSLGPRNLPSRRSWKTAELTGKTEVEEVGIPTNTSREILTEDLQNKYSWSPSRDLEPLEGDVSPVLTPTREDGDLGATEASQGEEGKRESDQDDGFLSEEFSMKTPAFVRQKRNIQTPEPQTTPNFLKTKSKRQFSKAAAAAKRKPQLKQRAPATDKNPALPRSYVMSTFKHFAKTKVSSDIYPVLKEIMDKYFDRLADDLEAYAAHAKRTTIQVEDVELLLRRQGFVTDSMPVTALIERYFPQGYRKLLIPVATSGNKVVPMQRR</sequence>
<feature type="compositionally biased region" description="Basic and acidic residues" evidence="6">
    <location>
        <begin position="573"/>
        <end position="594"/>
    </location>
</feature>
<keyword evidence="5" id="KW-0539">Nucleus</keyword>
<feature type="compositionally biased region" description="Basic and acidic residues" evidence="6">
    <location>
        <begin position="352"/>
        <end position="364"/>
    </location>
</feature>
<feature type="region of interest" description="Disordered" evidence="6">
    <location>
        <begin position="565"/>
        <end position="704"/>
    </location>
</feature>
<dbReference type="GO" id="GO:0007059">
    <property type="term" value="P:chromosome segregation"/>
    <property type="evidence" value="ECO:0007669"/>
    <property type="project" value="TreeGrafter"/>
</dbReference>
<dbReference type="SUPFAM" id="SSF47113">
    <property type="entry name" value="Histone-fold"/>
    <property type="match status" value="1"/>
</dbReference>
<feature type="region of interest" description="Disordered" evidence="6">
    <location>
        <begin position="352"/>
        <end position="382"/>
    </location>
</feature>
<comment type="similarity">
    <text evidence="3">Belongs to the CENP-T/CNN1 family.</text>
</comment>
<evidence type="ECO:0000256" key="3">
    <source>
        <dbReference type="ARBA" id="ARBA00010137"/>
    </source>
</evidence>
<dbReference type="PANTHER" id="PTHR46904">
    <property type="entry name" value="CENTROMERE PROTEIN T"/>
    <property type="match status" value="1"/>
</dbReference>
<evidence type="ECO:0000313" key="8">
    <source>
        <dbReference type="Ensembl" id="ENSSFOP00015017031.2"/>
    </source>
</evidence>
<dbReference type="CDD" id="cd22920">
    <property type="entry name" value="HFD_CENP-T"/>
    <property type="match status" value="1"/>
</dbReference>
<dbReference type="Proteomes" id="UP000694397">
    <property type="component" value="Chromosome 1"/>
</dbReference>
<feature type="region of interest" description="Disordered" evidence="6">
    <location>
        <begin position="720"/>
        <end position="769"/>
    </location>
</feature>
<feature type="region of interest" description="Disordered" evidence="6">
    <location>
        <begin position="450"/>
        <end position="533"/>
    </location>
</feature>
<dbReference type="GO" id="GO:0003677">
    <property type="term" value="F:DNA binding"/>
    <property type="evidence" value="ECO:0007669"/>
    <property type="project" value="InterPro"/>
</dbReference>
<feature type="region of interest" description="Disordered" evidence="6">
    <location>
        <begin position="196"/>
        <end position="219"/>
    </location>
</feature>
<dbReference type="PANTHER" id="PTHR46904:SF1">
    <property type="entry name" value="CENTROMERE PROTEIN T"/>
    <property type="match status" value="1"/>
</dbReference>
<dbReference type="GeneID" id="108933950"/>
<dbReference type="Pfam" id="PF15511">
    <property type="entry name" value="CENP-T_C"/>
    <property type="match status" value="1"/>
</dbReference>
<feature type="region of interest" description="Disordered" evidence="6">
    <location>
        <begin position="129"/>
        <end position="151"/>
    </location>
</feature>
<feature type="compositionally biased region" description="Polar residues" evidence="6">
    <location>
        <begin position="723"/>
        <end position="737"/>
    </location>
</feature>
<feature type="region of interest" description="Disordered" evidence="6">
    <location>
        <begin position="24"/>
        <end position="86"/>
    </location>
</feature>
<dbReference type="AlphaFoldDB" id="A0A8C9RNC6"/>
<reference evidence="8 9" key="1">
    <citation type="submission" date="2019-04" db="EMBL/GenBank/DDBJ databases">
        <authorList>
            <consortium name="Wellcome Sanger Institute Data Sharing"/>
        </authorList>
    </citation>
    <scope>NUCLEOTIDE SEQUENCE [LARGE SCALE GENOMIC DNA]</scope>
</reference>
<reference evidence="8" key="3">
    <citation type="submission" date="2025-09" db="UniProtKB">
        <authorList>
            <consortium name="Ensembl"/>
        </authorList>
    </citation>
    <scope>IDENTIFICATION</scope>
</reference>
<name>A0A8C9RNC6_SCLFO</name>
<organism evidence="8 9">
    <name type="scientific">Scleropages formosus</name>
    <name type="common">Asian bonytongue</name>
    <name type="synonym">Osteoglossum formosum</name>
    <dbReference type="NCBI Taxonomy" id="113540"/>
    <lineage>
        <taxon>Eukaryota</taxon>
        <taxon>Metazoa</taxon>
        <taxon>Chordata</taxon>
        <taxon>Craniata</taxon>
        <taxon>Vertebrata</taxon>
        <taxon>Euteleostomi</taxon>
        <taxon>Actinopterygii</taxon>
        <taxon>Neopterygii</taxon>
        <taxon>Teleostei</taxon>
        <taxon>Osteoglossocephala</taxon>
        <taxon>Osteoglossomorpha</taxon>
        <taxon>Osteoglossiformes</taxon>
        <taxon>Osteoglossidae</taxon>
        <taxon>Scleropages</taxon>
    </lineage>
</organism>
<dbReference type="GO" id="GO:0000776">
    <property type="term" value="C:kinetochore"/>
    <property type="evidence" value="ECO:0007669"/>
    <property type="project" value="InterPro"/>
</dbReference>
<evidence type="ECO:0000256" key="6">
    <source>
        <dbReference type="SAM" id="MobiDB-lite"/>
    </source>
</evidence>
<dbReference type="RefSeq" id="XP_018606897.1">
    <property type="nucleotide sequence ID" value="XM_018751381.2"/>
</dbReference>
<dbReference type="GO" id="GO:0000278">
    <property type="term" value="P:mitotic cell cycle"/>
    <property type="evidence" value="ECO:0007669"/>
    <property type="project" value="TreeGrafter"/>
</dbReference>
<dbReference type="InterPro" id="IPR035425">
    <property type="entry name" value="CENP-T/H4_C"/>
</dbReference>
<feature type="compositionally biased region" description="Polar residues" evidence="6">
    <location>
        <begin position="600"/>
        <end position="609"/>
    </location>
</feature>
<dbReference type="GO" id="GO:0005634">
    <property type="term" value="C:nucleus"/>
    <property type="evidence" value="ECO:0007669"/>
    <property type="project" value="UniProtKB-SubCell"/>
</dbReference>
<evidence type="ECO:0000256" key="4">
    <source>
        <dbReference type="ARBA" id="ARBA00022454"/>
    </source>
</evidence>
<accession>A0A8C9RNC6</accession>
<proteinExistence type="inferred from homology"/>
<dbReference type="Gene3D" id="1.10.20.10">
    <property type="entry name" value="Histone, subunit A"/>
    <property type="match status" value="1"/>
</dbReference>
<comment type="subcellular location">
    <subcellularLocation>
        <location evidence="2">Chromosome</location>
    </subcellularLocation>
    <subcellularLocation>
        <location evidence="1">Nucleus</location>
    </subcellularLocation>
</comment>
<dbReference type="GO" id="GO:0051382">
    <property type="term" value="P:kinetochore assembly"/>
    <property type="evidence" value="ECO:0007669"/>
    <property type="project" value="InterPro"/>
</dbReference>
<feature type="compositionally biased region" description="Basic and acidic residues" evidence="6">
    <location>
        <begin position="61"/>
        <end position="80"/>
    </location>
</feature>
<dbReference type="OrthoDB" id="10071681at2759"/>
<reference evidence="8" key="2">
    <citation type="submission" date="2025-08" db="UniProtKB">
        <authorList>
            <consortium name="Ensembl"/>
        </authorList>
    </citation>
    <scope>IDENTIFICATION</scope>
</reference>
<feature type="compositionally biased region" description="Polar residues" evidence="6">
    <location>
        <begin position="140"/>
        <end position="151"/>
    </location>
</feature>
<dbReference type="CTD" id="80152"/>
<gene>
    <name evidence="8" type="primary">cenpt</name>
</gene>
<feature type="compositionally biased region" description="Low complexity" evidence="6">
    <location>
        <begin position="33"/>
        <end position="48"/>
    </location>
</feature>
<dbReference type="GeneTree" id="ENSGT00390000003044"/>
<dbReference type="Ensembl" id="ENSSFOT00015017224.2">
    <property type="protein sequence ID" value="ENSSFOP00015017031.2"/>
    <property type="gene ID" value="ENSSFOG00015010969.2"/>
</dbReference>